<dbReference type="Proteomes" id="UP000887560">
    <property type="component" value="Unplaced"/>
</dbReference>
<dbReference type="AlphaFoldDB" id="A0A915NZC4"/>
<feature type="domain" description="SDE2-like" evidence="9">
    <location>
        <begin position="55"/>
        <end position="135"/>
    </location>
</feature>
<keyword evidence="8" id="KW-0131">Cell cycle</keyword>
<dbReference type="PANTHER" id="PTHR12786:SF1">
    <property type="entry name" value="SPLICING REGULATOR SDE2"/>
    <property type="match status" value="1"/>
</dbReference>
<dbReference type="GO" id="GO:0006397">
    <property type="term" value="P:mRNA processing"/>
    <property type="evidence" value="ECO:0007669"/>
    <property type="project" value="UniProtKB-KW"/>
</dbReference>
<dbReference type="Pfam" id="PF00687">
    <property type="entry name" value="Ribosomal_L1"/>
    <property type="match status" value="1"/>
</dbReference>
<comment type="similarity">
    <text evidence="3">Belongs to the SDE2 family.</text>
</comment>
<dbReference type="InterPro" id="IPR053822">
    <property type="entry name" value="SDE2-like_dom"/>
</dbReference>
<accession>A0A915NZC4</accession>
<dbReference type="SUPFAM" id="SSF56808">
    <property type="entry name" value="Ribosomal protein L1"/>
    <property type="match status" value="1"/>
</dbReference>
<comment type="subcellular location">
    <subcellularLocation>
        <location evidence="2">Cytoplasm</location>
    </subcellularLocation>
    <subcellularLocation>
        <location evidence="1">Nucleus</location>
    </subcellularLocation>
</comment>
<proteinExistence type="inferred from homology"/>
<evidence type="ECO:0000256" key="2">
    <source>
        <dbReference type="ARBA" id="ARBA00004496"/>
    </source>
</evidence>
<sequence>MLIRSHFTHDDNAMVNMVNSLPPEAYFLECDGSVHEELGTIQKGKLIQLHFRLCGGKGGFGSLLRSFRIHKSNNQLMCRNLAGRRLADVREEEQKIDKLKNGAKTKHEFTDQEYLRKRDTVLDVVEDAVEAGVLALKEKQKAGAEVENNDVTTQVEFTGPSTSSNIQEALTASNVNDEQNSDSDESLDDLMSCGPLKKKILEKKMAFVNEITSELDAQIPLALRALQEYDGHKQEKKLPLFPDTKKIVHLTVKYKRPFFKKSGNRCVFVTQPYPDRNPSNSSVCLILPDLDRSKKAQTDPDVDKQAREWEEHLRENYGLISGVNYTKILTFIQLTREYTEIKDRVKLANLYDIFFVDYKLTKKVEYFMGKLFKKPAHRPILIKSEQNFSKRIEEAYNQTLIFFMPMNDAITIRVGNLNQKIKHLKSNTSTIISSLLEDFPGGSINIRSVYLQTLDVSLPIYVDFGSSNEIDFELPPEPELVEIVGECSTLPEGLEVKVRADGLVTTVEKKSGEEVLYPTEQDEWEKEDDMKPLNAELIQKILRKGKVQTKMEKIKEELRKMYYDDGRKENKKG</sequence>
<dbReference type="GO" id="GO:0005737">
    <property type="term" value="C:cytoplasm"/>
    <property type="evidence" value="ECO:0007669"/>
    <property type="project" value="UniProtKB-SubCell"/>
</dbReference>
<keyword evidence="4" id="KW-0963">Cytoplasm</keyword>
<evidence type="ECO:0000256" key="7">
    <source>
        <dbReference type="ARBA" id="ARBA00023242"/>
    </source>
</evidence>
<evidence type="ECO:0000259" key="9">
    <source>
        <dbReference type="Pfam" id="PF22782"/>
    </source>
</evidence>
<dbReference type="Pfam" id="PF22782">
    <property type="entry name" value="SDE2"/>
    <property type="match status" value="1"/>
</dbReference>
<dbReference type="GO" id="GO:0005634">
    <property type="term" value="C:nucleus"/>
    <property type="evidence" value="ECO:0007669"/>
    <property type="project" value="UniProtKB-SubCell"/>
</dbReference>
<evidence type="ECO:0000256" key="3">
    <source>
        <dbReference type="ARBA" id="ARBA00008726"/>
    </source>
</evidence>
<dbReference type="WBParaSite" id="scf7180000421525.g7132">
    <property type="protein sequence ID" value="scf7180000421525.g7132"/>
    <property type="gene ID" value="scf7180000421525.g7132"/>
</dbReference>
<dbReference type="InterPro" id="IPR028364">
    <property type="entry name" value="Ribosomal_uL1/biogenesis"/>
</dbReference>
<keyword evidence="7" id="KW-0539">Nucleus</keyword>
<keyword evidence="6" id="KW-0508">mRNA splicing</keyword>
<keyword evidence="10" id="KW-1185">Reference proteome</keyword>
<organism evidence="10 11">
    <name type="scientific">Meloidogyne floridensis</name>
    <dbReference type="NCBI Taxonomy" id="298350"/>
    <lineage>
        <taxon>Eukaryota</taxon>
        <taxon>Metazoa</taxon>
        <taxon>Ecdysozoa</taxon>
        <taxon>Nematoda</taxon>
        <taxon>Chromadorea</taxon>
        <taxon>Rhabditida</taxon>
        <taxon>Tylenchina</taxon>
        <taxon>Tylenchomorpha</taxon>
        <taxon>Tylenchoidea</taxon>
        <taxon>Meloidogynidae</taxon>
        <taxon>Meloidogyninae</taxon>
        <taxon>Meloidogyne</taxon>
    </lineage>
</organism>
<evidence type="ECO:0000256" key="6">
    <source>
        <dbReference type="ARBA" id="ARBA00023187"/>
    </source>
</evidence>
<name>A0A915NZC4_9BILA</name>
<evidence type="ECO:0000256" key="5">
    <source>
        <dbReference type="ARBA" id="ARBA00022664"/>
    </source>
</evidence>
<evidence type="ECO:0000313" key="10">
    <source>
        <dbReference type="Proteomes" id="UP000887560"/>
    </source>
</evidence>
<evidence type="ECO:0000313" key="11">
    <source>
        <dbReference type="WBParaSite" id="scf7180000421525.g7132"/>
    </source>
</evidence>
<evidence type="ECO:0000256" key="8">
    <source>
        <dbReference type="ARBA" id="ARBA00023306"/>
    </source>
</evidence>
<dbReference type="PANTHER" id="PTHR12786">
    <property type="entry name" value="SPLICING FACTOR SF3A-RELATED"/>
    <property type="match status" value="1"/>
</dbReference>
<reference evidence="11" key="1">
    <citation type="submission" date="2022-11" db="UniProtKB">
        <authorList>
            <consortium name="WormBaseParasite"/>
        </authorList>
    </citation>
    <scope>IDENTIFICATION</scope>
</reference>
<evidence type="ECO:0000256" key="4">
    <source>
        <dbReference type="ARBA" id="ARBA00022490"/>
    </source>
</evidence>
<dbReference type="GO" id="GO:0008380">
    <property type="term" value="P:RNA splicing"/>
    <property type="evidence" value="ECO:0007669"/>
    <property type="project" value="UniProtKB-KW"/>
</dbReference>
<dbReference type="InterPro" id="IPR051421">
    <property type="entry name" value="RNA_Proc_DNA_Dmg_Regulator"/>
</dbReference>
<dbReference type="InterPro" id="IPR023674">
    <property type="entry name" value="Ribosomal_uL1-like"/>
</dbReference>
<evidence type="ECO:0000256" key="1">
    <source>
        <dbReference type="ARBA" id="ARBA00004123"/>
    </source>
</evidence>
<protein>
    <submittedName>
        <fullName evidence="11">Sde2 N-terminal ubiquitin domain-containing protein</fullName>
    </submittedName>
</protein>
<keyword evidence="5" id="KW-0507">mRNA processing</keyword>